<comment type="caution">
    <text evidence="6">The sequence shown here is derived from an EMBL/GenBank/DDBJ whole genome shotgun (WGS) entry which is preliminary data.</text>
</comment>
<dbReference type="InterPro" id="IPR000847">
    <property type="entry name" value="LysR_HTH_N"/>
</dbReference>
<name>A0A917Y9W2_9ACTN</name>
<evidence type="ECO:0000256" key="4">
    <source>
        <dbReference type="ARBA" id="ARBA00023163"/>
    </source>
</evidence>
<dbReference type="Gene3D" id="1.10.10.10">
    <property type="entry name" value="Winged helix-like DNA-binding domain superfamily/Winged helix DNA-binding domain"/>
    <property type="match status" value="1"/>
</dbReference>
<dbReference type="SUPFAM" id="SSF46785">
    <property type="entry name" value="Winged helix' DNA-binding domain"/>
    <property type="match status" value="1"/>
</dbReference>
<dbReference type="GO" id="GO:0003677">
    <property type="term" value="F:DNA binding"/>
    <property type="evidence" value="ECO:0007669"/>
    <property type="project" value="UniProtKB-KW"/>
</dbReference>
<dbReference type="GO" id="GO:0032993">
    <property type="term" value="C:protein-DNA complex"/>
    <property type="evidence" value="ECO:0007669"/>
    <property type="project" value="TreeGrafter"/>
</dbReference>
<dbReference type="Gene3D" id="3.40.190.10">
    <property type="entry name" value="Periplasmic binding protein-like II"/>
    <property type="match status" value="2"/>
</dbReference>
<dbReference type="PROSITE" id="PS50931">
    <property type="entry name" value="HTH_LYSR"/>
    <property type="match status" value="1"/>
</dbReference>
<evidence type="ECO:0000256" key="2">
    <source>
        <dbReference type="ARBA" id="ARBA00023015"/>
    </source>
</evidence>
<evidence type="ECO:0000313" key="6">
    <source>
        <dbReference type="EMBL" id="GGN79275.1"/>
    </source>
</evidence>
<dbReference type="SUPFAM" id="SSF53850">
    <property type="entry name" value="Periplasmic binding protein-like II"/>
    <property type="match status" value="1"/>
</dbReference>
<accession>A0A917Y9W2</accession>
<dbReference type="EMBL" id="BMMM01000013">
    <property type="protein sequence ID" value="GGN79275.1"/>
    <property type="molecule type" value="Genomic_DNA"/>
</dbReference>
<evidence type="ECO:0000313" key="7">
    <source>
        <dbReference type="Proteomes" id="UP000600365"/>
    </source>
</evidence>
<dbReference type="RefSeq" id="WP_189189729.1">
    <property type="nucleotide sequence ID" value="NZ_BMMM01000013.1"/>
</dbReference>
<evidence type="ECO:0000256" key="3">
    <source>
        <dbReference type="ARBA" id="ARBA00023125"/>
    </source>
</evidence>
<reference evidence="6 7" key="1">
    <citation type="journal article" date="2014" name="Int. J. Syst. Evol. Microbiol.">
        <title>Complete genome sequence of Corynebacterium casei LMG S-19264T (=DSM 44701T), isolated from a smear-ripened cheese.</title>
        <authorList>
            <consortium name="US DOE Joint Genome Institute (JGI-PGF)"/>
            <person name="Walter F."/>
            <person name="Albersmeier A."/>
            <person name="Kalinowski J."/>
            <person name="Ruckert C."/>
        </authorList>
    </citation>
    <scope>NUCLEOTIDE SEQUENCE [LARGE SCALE GENOMIC DNA]</scope>
    <source>
        <strain evidence="6 7">CGMCC 4.7111</strain>
    </source>
</reference>
<sequence length="319" mass="34744">MELELRHLRVLCAIADAGSLGRAASDLGYSQPAVSTQLQRIERFFGQSLFERGVSGVRLTRYGMEVVAQARDVLARAEAIGLRPVGGAARTRRVLRVAATNSPVLSGMVVRVRSRLPDVSLTVSSVYASSQIVELLERGEVDVAIAADYPGMELRHSAAVAHRGIVTEPMFVALSARHRLRHRPQVALADLADDAWFVTPDDGAGWPGVFYAACEAAGFSPVAVHEFLGDRLQLQNMIADGLGVSLVQATLRPTPDVLIKQLIGTPLWCRYVLTWRRDRVPDELAETLFVSATAAYRELIAQSPHLRAWASRTWSVAGA</sequence>
<dbReference type="GO" id="GO:0003700">
    <property type="term" value="F:DNA-binding transcription factor activity"/>
    <property type="evidence" value="ECO:0007669"/>
    <property type="project" value="InterPro"/>
</dbReference>
<dbReference type="AlphaFoldDB" id="A0A917Y9W2"/>
<dbReference type="InterPro" id="IPR005119">
    <property type="entry name" value="LysR_subst-bd"/>
</dbReference>
<keyword evidence="4" id="KW-0804">Transcription</keyword>
<dbReference type="Pfam" id="PF03466">
    <property type="entry name" value="LysR_substrate"/>
    <property type="match status" value="1"/>
</dbReference>
<dbReference type="Pfam" id="PF00126">
    <property type="entry name" value="HTH_1"/>
    <property type="match status" value="1"/>
</dbReference>
<keyword evidence="2" id="KW-0805">Transcription regulation</keyword>
<dbReference type="PRINTS" id="PR00039">
    <property type="entry name" value="HTHLYSR"/>
</dbReference>
<gene>
    <name evidence="6" type="ORF">GCM10011579_063520</name>
</gene>
<dbReference type="CDD" id="cd08414">
    <property type="entry name" value="PBP2_LTTR_aromatics_like"/>
    <property type="match status" value="1"/>
</dbReference>
<feature type="domain" description="HTH lysR-type" evidence="5">
    <location>
        <begin position="3"/>
        <end position="60"/>
    </location>
</feature>
<comment type="similarity">
    <text evidence="1">Belongs to the LysR transcriptional regulatory family.</text>
</comment>
<keyword evidence="3" id="KW-0238">DNA-binding</keyword>
<protein>
    <submittedName>
        <fullName evidence="6">Transcriptional regulator</fullName>
    </submittedName>
</protein>
<dbReference type="InterPro" id="IPR036388">
    <property type="entry name" value="WH-like_DNA-bd_sf"/>
</dbReference>
<proteinExistence type="inferred from homology"/>
<dbReference type="PANTHER" id="PTHR30346:SF30">
    <property type="entry name" value="SMALL NEUTRAL PROTEASE REGULATORY PROTEIN"/>
    <property type="match status" value="1"/>
</dbReference>
<evidence type="ECO:0000259" key="5">
    <source>
        <dbReference type="PROSITE" id="PS50931"/>
    </source>
</evidence>
<dbReference type="PANTHER" id="PTHR30346">
    <property type="entry name" value="TRANSCRIPTIONAL DUAL REGULATOR HCAR-RELATED"/>
    <property type="match status" value="1"/>
</dbReference>
<evidence type="ECO:0000256" key="1">
    <source>
        <dbReference type="ARBA" id="ARBA00009437"/>
    </source>
</evidence>
<dbReference type="InterPro" id="IPR036390">
    <property type="entry name" value="WH_DNA-bd_sf"/>
</dbReference>
<keyword evidence="7" id="KW-1185">Reference proteome</keyword>
<organism evidence="6 7">
    <name type="scientific">Streptomyces albiflavescens</name>
    <dbReference type="NCBI Taxonomy" id="1623582"/>
    <lineage>
        <taxon>Bacteria</taxon>
        <taxon>Bacillati</taxon>
        <taxon>Actinomycetota</taxon>
        <taxon>Actinomycetes</taxon>
        <taxon>Kitasatosporales</taxon>
        <taxon>Streptomycetaceae</taxon>
        <taxon>Streptomyces</taxon>
    </lineage>
</organism>
<dbReference type="Proteomes" id="UP000600365">
    <property type="component" value="Unassembled WGS sequence"/>
</dbReference>